<dbReference type="InterPro" id="IPR042007">
    <property type="entry name" value="Sortase_A"/>
</dbReference>
<gene>
    <name evidence="4" type="ORF">C122C_0526</name>
</gene>
<comment type="caution">
    <text evidence="4">The sequence shown here is derived from an EMBL/GenBank/DDBJ whole genome shotgun (WGS) entry which is preliminary data.</text>
</comment>
<dbReference type="EMBL" id="FBSY01000006">
    <property type="protein sequence ID" value="CUW09858.1"/>
    <property type="molecule type" value="Genomic_DNA"/>
</dbReference>
<proteinExistence type="predicted"/>
<dbReference type="InterPro" id="IPR005754">
    <property type="entry name" value="Sortase"/>
</dbReference>
<dbReference type="RefSeq" id="WP_224139808.1">
    <property type="nucleotide sequence ID" value="NZ_FBSY01000006.1"/>
</dbReference>
<evidence type="ECO:0000256" key="1">
    <source>
        <dbReference type="ARBA" id="ARBA00022670"/>
    </source>
</evidence>
<keyword evidence="2" id="KW-0378">Hydrolase</keyword>
<keyword evidence="5" id="KW-1185">Reference proteome</keyword>
<keyword evidence="1" id="KW-0645">Protease</keyword>
<protein>
    <submittedName>
        <fullName evidence="4">Sortase A, LPXTG specific</fullName>
    </submittedName>
</protein>
<sequence>MFKKIFWYLLIIVLFTLSFAMIFNKPIEHYVIKNYKPTISREIIAKSESEKVVKSEFNWNKSKPLSSSGVLSGIVSRPGYIGLVCIPDLDINLPISKGTSDDSLSLGAGTLYQDQKMGEDNYSLASHFVQGSNHKNLLFSPIYYRGTVGEKIYLTDLKNVYVYETTSVKIVRPTDIDVTNPVNGKKLVTLITCDYTADQGRIVMQGQLKEVTSWNKASTYVHNQFSKKAKVL</sequence>
<dbReference type="Gene3D" id="2.40.260.10">
    <property type="entry name" value="Sortase"/>
    <property type="match status" value="1"/>
</dbReference>
<dbReference type="Pfam" id="PF04203">
    <property type="entry name" value="Sortase"/>
    <property type="match status" value="1"/>
</dbReference>
<dbReference type="InterPro" id="IPR023365">
    <property type="entry name" value="Sortase_dom-sf"/>
</dbReference>
<evidence type="ECO:0000313" key="5">
    <source>
        <dbReference type="Proteomes" id="UP000199271"/>
    </source>
</evidence>
<reference evidence="4 5" key="1">
    <citation type="submission" date="2015-12" db="EMBL/GenBank/DDBJ databases">
        <authorList>
            <person name="Andreevskaya M."/>
        </authorList>
    </citation>
    <scope>NUCLEOTIDE SEQUENCE [LARGE SCALE GENOMIC DNA]</scope>
    <source>
        <strain evidence="4 5">C122c</strain>
    </source>
</reference>
<dbReference type="NCBIfam" id="TIGR01076">
    <property type="entry name" value="sortase_fam"/>
    <property type="match status" value="1"/>
</dbReference>
<accession>A0ABM9V3B4</accession>
<name>A0ABM9V3B4_9LACO</name>
<dbReference type="CDD" id="cd06165">
    <property type="entry name" value="Sortase_A"/>
    <property type="match status" value="1"/>
</dbReference>
<evidence type="ECO:0000256" key="3">
    <source>
        <dbReference type="ARBA" id="ARBA00022807"/>
    </source>
</evidence>
<organism evidence="4 5">
    <name type="scientific">Leuconostoc gasicomitatum</name>
    <dbReference type="NCBI Taxonomy" id="115778"/>
    <lineage>
        <taxon>Bacteria</taxon>
        <taxon>Bacillati</taxon>
        <taxon>Bacillota</taxon>
        <taxon>Bacilli</taxon>
        <taxon>Lactobacillales</taxon>
        <taxon>Lactobacillaceae</taxon>
        <taxon>Leuconostoc</taxon>
        <taxon>Leuconostoc gelidum group</taxon>
    </lineage>
</organism>
<dbReference type="Proteomes" id="UP000199271">
    <property type="component" value="Unassembled WGS sequence"/>
</dbReference>
<keyword evidence="3" id="KW-0788">Thiol protease</keyword>
<dbReference type="SUPFAM" id="SSF63817">
    <property type="entry name" value="Sortase"/>
    <property type="match status" value="1"/>
</dbReference>
<evidence type="ECO:0000313" key="4">
    <source>
        <dbReference type="EMBL" id="CUW09858.1"/>
    </source>
</evidence>
<evidence type="ECO:0000256" key="2">
    <source>
        <dbReference type="ARBA" id="ARBA00022801"/>
    </source>
</evidence>